<comment type="caution">
    <text evidence="1">The sequence shown here is derived from an EMBL/GenBank/DDBJ whole genome shotgun (WGS) entry which is preliminary data.</text>
</comment>
<protein>
    <submittedName>
        <fullName evidence="1">Uncharacterized protein</fullName>
    </submittedName>
</protein>
<proteinExistence type="predicted"/>
<dbReference type="RefSeq" id="WP_173573386.1">
    <property type="nucleotide sequence ID" value="NZ_JAAABN010000004.1"/>
</dbReference>
<dbReference type="Proteomes" id="UP001521074">
    <property type="component" value="Unassembled WGS sequence"/>
</dbReference>
<keyword evidence="2" id="KW-1185">Reference proteome</keyword>
<accession>A0ABS8W2B9</accession>
<evidence type="ECO:0000313" key="1">
    <source>
        <dbReference type="EMBL" id="MCE0745377.1"/>
    </source>
</evidence>
<name>A0ABS8W2B9_9PROT</name>
<organism evidence="1 2">
    <name type="scientific">Acetobacter sicerae</name>
    <dbReference type="NCBI Taxonomy" id="85325"/>
    <lineage>
        <taxon>Bacteria</taxon>
        <taxon>Pseudomonadati</taxon>
        <taxon>Pseudomonadota</taxon>
        <taxon>Alphaproteobacteria</taxon>
        <taxon>Acetobacterales</taxon>
        <taxon>Acetobacteraceae</taxon>
        <taxon>Acetobacter</taxon>
    </lineage>
</organism>
<reference evidence="1 2" key="1">
    <citation type="submission" date="2021-12" db="EMBL/GenBank/DDBJ databases">
        <title>Genome sequence of Acetobacter sicerae DmPark20a_162.</title>
        <authorList>
            <person name="Chaston J.M."/>
        </authorList>
    </citation>
    <scope>NUCLEOTIDE SEQUENCE [LARGE SCALE GENOMIC DNA]</scope>
    <source>
        <strain evidence="1 2">DmPark20a_162</strain>
    </source>
</reference>
<dbReference type="EMBL" id="JAJSOJ010000071">
    <property type="protein sequence ID" value="MCE0745377.1"/>
    <property type="molecule type" value="Genomic_DNA"/>
</dbReference>
<gene>
    <name evidence="1" type="ORF">LWC05_16000</name>
</gene>
<sequence>MATEGPEAQFLKPRLNALVAEAAKNGFSTDVTIAVLIDLLDTESFGVTTPEGEDE</sequence>
<evidence type="ECO:0000313" key="2">
    <source>
        <dbReference type="Proteomes" id="UP001521074"/>
    </source>
</evidence>